<evidence type="ECO:0000256" key="5">
    <source>
        <dbReference type="ARBA" id="ARBA00022679"/>
    </source>
</evidence>
<evidence type="ECO:0000259" key="9">
    <source>
        <dbReference type="Pfam" id="PF00590"/>
    </source>
</evidence>
<dbReference type="EMBL" id="JAMBOL010000003">
    <property type="protein sequence ID" value="MCM3713771.1"/>
    <property type="molecule type" value="Genomic_DNA"/>
</dbReference>
<dbReference type="FunFam" id="3.30.950.10:FF:000001">
    <property type="entry name" value="Siroheme synthase"/>
    <property type="match status" value="1"/>
</dbReference>
<evidence type="ECO:0000256" key="4">
    <source>
        <dbReference type="ARBA" id="ARBA00022603"/>
    </source>
</evidence>
<evidence type="ECO:0000313" key="10">
    <source>
        <dbReference type="EMBL" id="MCM3713771.1"/>
    </source>
</evidence>
<evidence type="ECO:0000256" key="3">
    <source>
        <dbReference type="ARBA" id="ARBA00018323"/>
    </source>
</evidence>
<dbReference type="GO" id="GO:0019354">
    <property type="term" value="P:siroheme biosynthetic process"/>
    <property type="evidence" value="ECO:0007669"/>
    <property type="project" value="InterPro"/>
</dbReference>
<dbReference type="InterPro" id="IPR014776">
    <property type="entry name" value="4pyrrole_Mease_sub2"/>
</dbReference>
<keyword evidence="11" id="KW-1185">Reference proteome</keyword>
<dbReference type="InterPro" id="IPR006366">
    <property type="entry name" value="CobA/CysG_C"/>
</dbReference>
<dbReference type="GO" id="GO:0004851">
    <property type="term" value="F:uroporphyrin-III C-methyltransferase activity"/>
    <property type="evidence" value="ECO:0007669"/>
    <property type="project" value="UniProtKB-EC"/>
</dbReference>
<dbReference type="RefSeq" id="WP_251222564.1">
    <property type="nucleotide sequence ID" value="NZ_JAMBOL010000003.1"/>
</dbReference>
<dbReference type="InterPro" id="IPR035996">
    <property type="entry name" value="4pyrrol_Methylase_sf"/>
</dbReference>
<dbReference type="FunFam" id="3.40.1010.10:FF:000001">
    <property type="entry name" value="Siroheme synthase"/>
    <property type="match status" value="1"/>
</dbReference>
<dbReference type="PANTHER" id="PTHR45790">
    <property type="entry name" value="SIROHEME SYNTHASE-RELATED"/>
    <property type="match status" value="1"/>
</dbReference>
<dbReference type="CDD" id="cd11642">
    <property type="entry name" value="SUMT"/>
    <property type="match status" value="1"/>
</dbReference>
<feature type="domain" description="Tetrapyrrole methylase" evidence="9">
    <location>
        <begin position="7"/>
        <end position="217"/>
    </location>
</feature>
<comment type="similarity">
    <text evidence="1">Belongs to the precorrin methyltransferase family.</text>
</comment>
<protein>
    <recommendedName>
        <fullName evidence="3">Uroporphyrinogen-III C-methyltransferase</fullName>
        <ecNumber evidence="2">2.1.1.107</ecNumber>
    </recommendedName>
    <alternativeName>
        <fullName evidence="8">Uroporphyrinogen III methylase</fullName>
    </alternativeName>
</protein>
<dbReference type="PROSITE" id="PS00839">
    <property type="entry name" value="SUMT_1"/>
    <property type="match status" value="1"/>
</dbReference>
<dbReference type="EC" id="2.1.1.107" evidence="2"/>
<evidence type="ECO:0000256" key="1">
    <source>
        <dbReference type="ARBA" id="ARBA00005879"/>
    </source>
</evidence>
<evidence type="ECO:0000256" key="7">
    <source>
        <dbReference type="ARBA" id="ARBA00023244"/>
    </source>
</evidence>
<dbReference type="NCBIfam" id="NF004790">
    <property type="entry name" value="PRK06136.1"/>
    <property type="match status" value="1"/>
</dbReference>
<evidence type="ECO:0000256" key="2">
    <source>
        <dbReference type="ARBA" id="ARBA00012162"/>
    </source>
</evidence>
<keyword evidence="7" id="KW-0627">Porphyrin biosynthesis</keyword>
<dbReference type="InterPro" id="IPR003043">
    <property type="entry name" value="Uropor_MeTrfase_CS"/>
</dbReference>
<dbReference type="GO" id="GO:0032259">
    <property type="term" value="P:methylation"/>
    <property type="evidence" value="ECO:0007669"/>
    <property type="project" value="UniProtKB-KW"/>
</dbReference>
<dbReference type="Gene3D" id="3.40.1010.10">
    <property type="entry name" value="Cobalt-precorrin-4 Transmethylase, Domain 1"/>
    <property type="match status" value="1"/>
</dbReference>
<proteinExistence type="inferred from homology"/>
<dbReference type="InterPro" id="IPR000878">
    <property type="entry name" value="4pyrrol_Mease"/>
</dbReference>
<evidence type="ECO:0000313" key="11">
    <source>
        <dbReference type="Proteomes" id="UP001139179"/>
    </source>
</evidence>
<dbReference type="InterPro" id="IPR014777">
    <property type="entry name" value="4pyrrole_Mease_sub1"/>
</dbReference>
<dbReference type="AlphaFoldDB" id="A0A9X2DMW9"/>
<reference evidence="10" key="1">
    <citation type="submission" date="2022-05" db="EMBL/GenBank/DDBJ databases">
        <title>Comparative Genomics of Spacecraft Associated Microbes.</title>
        <authorList>
            <person name="Tran M.T."/>
            <person name="Wright A."/>
            <person name="Seuylemezian A."/>
            <person name="Eisen J."/>
            <person name="Coil D."/>
        </authorList>
    </citation>
    <scope>NUCLEOTIDE SEQUENCE</scope>
    <source>
        <strain evidence="10">214.1.1</strain>
    </source>
</reference>
<keyword evidence="5 10" id="KW-0808">Transferase</keyword>
<gene>
    <name evidence="10" type="primary">cobA</name>
    <name evidence="10" type="ORF">M3202_06715</name>
</gene>
<comment type="caution">
    <text evidence="10">The sequence shown here is derived from an EMBL/GenBank/DDBJ whole genome shotgun (WGS) entry which is preliminary data.</text>
</comment>
<evidence type="ECO:0000256" key="8">
    <source>
        <dbReference type="ARBA" id="ARBA00079776"/>
    </source>
</evidence>
<evidence type="ECO:0000256" key="6">
    <source>
        <dbReference type="ARBA" id="ARBA00022691"/>
    </source>
</evidence>
<dbReference type="InterPro" id="IPR050161">
    <property type="entry name" value="Siro_Cobalamin_biosynth"/>
</dbReference>
<organism evidence="10 11">
    <name type="scientific">Halalkalibacter oceani</name>
    <dbReference type="NCBI Taxonomy" id="1653776"/>
    <lineage>
        <taxon>Bacteria</taxon>
        <taxon>Bacillati</taxon>
        <taxon>Bacillota</taxon>
        <taxon>Bacilli</taxon>
        <taxon>Bacillales</taxon>
        <taxon>Bacillaceae</taxon>
        <taxon>Halalkalibacter</taxon>
    </lineage>
</organism>
<keyword evidence="4 10" id="KW-0489">Methyltransferase</keyword>
<accession>A0A9X2DMW9</accession>
<dbReference type="Proteomes" id="UP001139179">
    <property type="component" value="Unassembled WGS sequence"/>
</dbReference>
<keyword evidence="6" id="KW-0949">S-adenosyl-L-methionine</keyword>
<sequence>MNKAGIVYFVGAGPGDPKLITVRGLECIREADVLIYDRLANPELLRHAKEDSEKIYCGKLPDHHTLRQEELNELILAYARAGKVVVRLKGGDPGVFGRVGEEAEHCRRHGIPYEIVPGITAGLAVPLYAGIPVTHRELGQSFACVTGHTARGELSAERWQALATGIDTVIFYMGVKNLPDIVDRLIEYGRSPDSPAAIIEWGTLADQRVIAAPLNQLVTEARQADVRNPSIIIVGEVASLYPTLSWFTADDFVKKELQSTKNEVK</sequence>
<dbReference type="NCBIfam" id="TIGR01469">
    <property type="entry name" value="cobA_cysG_Cterm"/>
    <property type="match status" value="1"/>
</dbReference>
<name>A0A9X2DMW9_9BACI</name>
<dbReference type="PANTHER" id="PTHR45790:SF3">
    <property type="entry name" value="S-ADENOSYL-L-METHIONINE-DEPENDENT UROPORPHYRINOGEN III METHYLTRANSFERASE, CHLOROPLASTIC"/>
    <property type="match status" value="1"/>
</dbReference>
<dbReference type="SUPFAM" id="SSF53790">
    <property type="entry name" value="Tetrapyrrole methylase"/>
    <property type="match status" value="1"/>
</dbReference>
<dbReference type="Pfam" id="PF00590">
    <property type="entry name" value="TP_methylase"/>
    <property type="match status" value="1"/>
</dbReference>
<dbReference type="Gene3D" id="3.30.950.10">
    <property type="entry name" value="Methyltransferase, Cobalt-precorrin-4 Transmethylase, Domain 2"/>
    <property type="match status" value="1"/>
</dbReference>